<dbReference type="OrthoDB" id="10662492at2759"/>
<dbReference type="EMBL" id="JABSTR010000005">
    <property type="protein sequence ID" value="KAH9369360.1"/>
    <property type="molecule type" value="Genomic_DNA"/>
</dbReference>
<dbReference type="Proteomes" id="UP000821853">
    <property type="component" value="Chromosome 3"/>
</dbReference>
<sequence length="578" mass="66634">MLRRHFKTRVQDFGKSKEKRMKHERSNCPSLMARSFRFHAWLCRLCGGFFIQNLFDRNAQSPPRIVWKSWYLLYSIMCLAFMLWMEVDIITYEESKAAQTHYYLDTYLLMITHSVLLIKIFVNISAMFLGTSATLNFYQRSASFESRVGIPSCKCCAPKKHFWSDVQRAFCCLLYSALVTVSVSLALRRDPPAGRKVTSKWTKAYFYVKLEVLLVFFFVYDSVYAAALHSSSEVLVVYMKNQLKILEQCVAGRPDLLSSRTFDDVAMAVEVVRANLCEIQQLKMAINEVWRWPLITSSICTLFVLCTVVYSACKYGLAHQKRYDGFIYSAFITYDFTKLALVSQSMINTAKEIKDFCKITYGINDIYIQHQVAHLKFLRVLKQSCYLHIGFGACALVAVGANKGSWLMDYSHYSNGIRHKLINTNLLHTISCVCFDWLTLRSPKVVWLHWYTLYAAACFTFFLWFETDVVTRHAIELSDTNRFFTKSLLVLLHVVILIKASGNFVSMIVGCKKMIEFLQKADTFEKESGVPTCTCCGREALFLGRHTRHCNICSLFYKLHRGAVPSRAKSRRGRTTGR</sequence>
<dbReference type="GO" id="GO:0016020">
    <property type="term" value="C:membrane"/>
    <property type="evidence" value="ECO:0007669"/>
    <property type="project" value="UniProtKB-SubCell"/>
</dbReference>
<feature type="transmembrane region" description="Helical" evidence="6">
    <location>
        <begin position="292"/>
        <end position="313"/>
    </location>
</feature>
<evidence type="ECO:0000256" key="5">
    <source>
        <dbReference type="ARBA" id="ARBA00023170"/>
    </source>
</evidence>
<evidence type="ECO:0000256" key="1">
    <source>
        <dbReference type="ARBA" id="ARBA00004141"/>
    </source>
</evidence>
<dbReference type="GO" id="GO:0051606">
    <property type="term" value="P:detection of stimulus"/>
    <property type="evidence" value="ECO:0007669"/>
    <property type="project" value="UniProtKB-ARBA"/>
</dbReference>
<evidence type="ECO:0000256" key="3">
    <source>
        <dbReference type="ARBA" id="ARBA00022989"/>
    </source>
</evidence>
<organism evidence="7 8">
    <name type="scientific">Haemaphysalis longicornis</name>
    <name type="common">Bush tick</name>
    <dbReference type="NCBI Taxonomy" id="44386"/>
    <lineage>
        <taxon>Eukaryota</taxon>
        <taxon>Metazoa</taxon>
        <taxon>Ecdysozoa</taxon>
        <taxon>Arthropoda</taxon>
        <taxon>Chelicerata</taxon>
        <taxon>Arachnida</taxon>
        <taxon>Acari</taxon>
        <taxon>Parasitiformes</taxon>
        <taxon>Ixodida</taxon>
        <taxon>Ixodoidea</taxon>
        <taxon>Ixodidae</taxon>
        <taxon>Haemaphysalinae</taxon>
        <taxon>Haemaphysalis</taxon>
    </lineage>
</organism>
<dbReference type="PANTHER" id="PTHR21421">
    <property type="entry name" value="GUSTATORY RECEPTOR"/>
    <property type="match status" value="1"/>
</dbReference>
<feature type="transmembrane region" description="Helical" evidence="6">
    <location>
        <begin position="208"/>
        <end position="227"/>
    </location>
</feature>
<comment type="caution">
    <text evidence="7">The sequence shown here is derived from an EMBL/GenBank/DDBJ whole genome shotgun (WGS) entry which is preliminary data.</text>
</comment>
<evidence type="ECO:0008006" key="9">
    <source>
        <dbReference type="Google" id="ProtNLM"/>
    </source>
</evidence>
<evidence type="ECO:0000256" key="6">
    <source>
        <dbReference type="SAM" id="Phobius"/>
    </source>
</evidence>
<proteinExistence type="predicted"/>
<protein>
    <recommendedName>
        <fullName evidence="9">Gustatory receptor</fullName>
    </recommendedName>
</protein>
<dbReference type="PANTHER" id="PTHR21421:SF29">
    <property type="entry name" value="GUSTATORY RECEPTOR 5A FOR TREHALOSE-RELATED"/>
    <property type="match status" value="1"/>
</dbReference>
<evidence type="ECO:0000256" key="2">
    <source>
        <dbReference type="ARBA" id="ARBA00022692"/>
    </source>
</evidence>
<gene>
    <name evidence="7" type="ORF">HPB48_022451</name>
</gene>
<feature type="transmembrane region" description="Helical" evidence="6">
    <location>
        <begin position="385"/>
        <end position="401"/>
    </location>
</feature>
<evidence type="ECO:0000256" key="4">
    <source>
        <dbReference type="ARBA" id="ARBA00023136"/>
    </source>
</evidence>
<keyword evidence="4 6" id="KW-0472">Membrane</keyword>
<dbReference type="AlphaFoldDB" id="A0A9J6G485"/>
<keyword evidence="8" id="KW-1185">Reference proteome</keyword>
<comment type="subcellular location">
    <subcellularLocation>
        <location evidence="1">Membrane</location>
        <topology evidence="1">Multi-pass membrane protein</topology>
    </subcellularLocation>
</comment>
<accession>A0A9J6G485</accession>
<keyword evidence="3 6" id="KW-1133">Transmembrane helix</keyword>
<keyword evidence="2 6" id="KW-0812">Transmembrane</keyword>
<feature type="transmembrane region" description="Helical" evidence="6">
    <location>
        <begin position="67"/>
        <end position="85"/>
    </location>
</feature>
<feature type="transmembrane region" description="Helical" evidence="6">
    <location>
        <begin position="106"/>
        <end position="129"/>
    </location>
</feature>
<feature type="transmembrane region" description="Helical" evidence="6">
    <location>
        <begin position="488"/>
        <end position="510"/>
    </location>
</feature>
<keyword evidence="5" id="KW-0675">Receptor</keyword>
<evidence type="ECO:0000313" key="8">
    <source>
        <dbReference type="Proteomes" id="UP000821853"/>
    </source>
</evidence>
<name>A0A9J6G485_HAELO</name>
<feature type="transmembrane region" description="Helical" evidence="6">
    <location>
        <begin position="445"/>
        <end position="465"/>
    </location>
</feature>
<reference evidence="7 8" key="1">
    <citation type="journal article" date="2020" name="Cell">
        <title>Large-Scale Comparative Analyses of Tick Genomes Elucidate Their Genetic Diversity and Vector Capacities.</title>
        <authorList>
            <consortium name="Tick Genome and Microbiome Consortium (TIGMIC)"/>
            <person name="Jia N."/>
            <person name="Wang J."/>
            <person name="Shi W."/>
            <person name="Du L."/>
            <person name="Sun Y."/>
            <person name="Zhan W."/>
            <person name="Jiang J.F."/>
            <person name="Wang Q."/>
            <person name="Zhang B."/>
            <person name="Ji P."/>
            <person name="Bell-Sakyi L."/>
            <person name="Cui X.M."/>
            <person name="Yuan T.T."/>
            <person name="Jiang B.G."/>
            <person name="Yang W.F."/>
            <person name="Lam T.T."/>
            <person name="Chang Q.C."/>
            <person name="Ding S.J."/>
            <person name="Wang X.J."/>
            <person name="Zhu J.G."/>
            <person name="Ruan X.D."/>
            <person name="Zhao L."/>
            <person name="Wei J.T."/>
            <person name="Ye R.Z."/>
            <person name="Que T.C."/>
            <person name="Du C.H."/>
            <person name="Zhou Y.H."/>
            <person name="Cheng J.X."/>
            <person name="Dai P.F."/>
            <person name="Guo W.B."/>
            <person name="Han X.H."/>
            <person name="Huang E.J."/>
            <person name="Li L.F."/>
            <person name="Wei W."/>
            <person name="Gao Y.C."/>
            <person name="Liu J.Z."/>
            <person name="Shao H.Z."/>
            <person name="Wang X."/>
            <person name="Wang C.C."/>
            <person name="Yang T.C."/>
            <person name="Huo Q.B."/>
            <person name="Li W."/>
            <person name="Chen H.Y."/>
            <person name="Chen S.E."/>
            <person name="Zhou L.G."/>
            <person name="Ni X.B."/>
            <person name="Tian J.H."/>
            <person name="Sheng Y."/>
            <person name="Liu T."/>
            <person name="Pan Y.S."/>
            <person name="Xia L.Y."/>
            <person name="Li J."/>
            <person name="Zhao F."/>
            <person name="Cao W.C."/>
        </authorList>
    </citation>
    <scope>NUCLEOTIDE SEQUENCE [LARGE SCALE GENOMIC DNA]</scope>
    <source>
        <strain evidence="7">HaeL-2018</strain>
    </source>
</reference>
<dbReference type="GO" id="GO:0007606">
    <property type="term" value="P:sensory perception of chemical stimulus"/>
    <property type="evidence" value="ECO:0007669"/>
    <property type="project" value="TreeGrafter"/>
</dbReference>
<dbReference type="VEuPathDB" id="VectorBase:HLOH_053156"/>
<dbReference type="GO" id="GO:0038023">
    <property type="term" value="F:signaling receptor activity"/>
    <property type="evidence" value="ECO:0007669"/>
    <property type="project" value="UniProtKB-ARBA"/>
</dbReference>
<evidence type="ECO:0000313" key="7">
    <source>
        <dbReference type="EMBL" id="KAH9369360.1"/>
    </source>
</evidence>